<evidence type="ECO:0000313" key="15">
    <source>
        <dbReference type="EMBL" id="MEA5141216.1"/>
    </source>
</evidence>
<evidence type="ECO:0000256" key="1">
    <source>
        <dbReference type="ARBA" id="ARBA00004323"/>
    </source>
</evidence>
<evidence type="ECO:0000256" key="2">
    <source>
        <dbReference type="ARBA" id="ARBA00004648"/>
    </source>
</evidence>
<accession>A0ABU5QEF2</accession>
<evidence type="ECO:0000256" key="14">
    <source>
        <dbReference type="ARBA" id="ARBA00042865"/>
    </source>
</evidence>
<keyword evidence="7" id="KW-0256">Endoplasmic reticulum</keyword>
<dbReference type="PANTHER" id="PTHR46025:SF3">
    <property type="entry name" value="XYLOSYLTRANSFERASE OXT"/>
    <property type="match status" value="1"/>
</dbReference>
<evidence type="ECO:0000256" key="13">
    <source>
        <dbReference type="ARBA" id="ARBA00023180"/>
    </source>
</evidence>
<keyword evidence="12" id="KW-1015">Disulfide bond</keyword>
<reference evidence="15 16" key="1">
    <citation type="submission" date="2023-12" db="EMBL/GenBank/DDBJ databases">
        <title>Novel species of the genus Arcicella isolated from rivers.</title>
        <authorList>
            <person name="Lu H."/>
        </authorList>
    </citation>
    <scope>NUCLEOTIDE SEQUENCE [LARGE SCALE GENOMIC DNA]</scope>
    <source>
        <strain evidence="15 16">KCTC 23307</strain>
    </source>
</reference>
<dbReference type="InterPro" id="IPR043538">
    <property type="entry name" value="XYLT"/>
</dbReference>
<evidence type="ECO:0000256" key="8">
    <source>
        <dbReference type="ARBA" id="ARBA00022968"/>
    </source>
</evidence>
<keyword evidence="11" id="KW-0472">Membrane</keyword>
<evidence type="ECO:0000313" key="16">
    <source>
        <dbReference type="Proteomes" id="UP001302949"/>
    </source>
</evidence>
<organism evidence="15 16">
    <name type="scientific">Arcicella rigui</name>
    <dbReference type="NCBI Taxonomy" id="797020"/>
    <lineage>
        <taxon>Bacteria</taxon>
        <taxon>Pseudomonadati</taxon>
        <taxon>Bacteroidota</taxon>
        <taxon>Cytophagia</taxon>
        <taxon>Cytophagales</taxon>
        <taxon>Flectobacillaceae</taxon>
        <taxon>Arcicella</taxon>
    </lineage>
</organism>
<keyword evidence="9" id="KW-1133">Transmembrane helix</keyword>
<keyword evidence="6" id="KW-0479">Metal-binding</keyword>
<keyword evidence="5" id="KW-0812">Transmembrane</keyword>
<keyword evidence="4" id="KW-0808">Transferase</keyword>
<evidence type="ECO:0000256" key="5">
    <source>
        <dbReference type="ARBA" id="ARBA00022692"/>
    </source>
</evidence>
<dbReference type="RefSeq" id="WP_323298373.1">
    <property type="nucleotide sequence ID" value="NZ_JAYFUM010000025.1"/>
</dbReference>
<keyword evidence="8" id="KW-0735">Signal-anchor</keyword>
<dbReference type="PANTHER" id="PTHR46025">
    <property type="entry name" value="XYLOSYLTRANSFERASE OXT"/>
    <property type="match status" value="1"/>
</dbReference>
<evidence type="ECO:0000256" key="7">
    <source>
        <dbReference type="ARBA" id="ARBA00022824"/>
    </source>
</evidence>
<keyword evidence="3" id="KW-0328">Glycosyltransferase</keyword>
<sequence>MKIAHLILVHTNPTQFKRLIERLAHPEADIYVHVDSKIDIKPFLVDKNTDHVFFIKNRISIVWGAYSMVEATISSFREILQSGKKYDYVNLLSGQDYPLRSAEKIHQFYSQNPGKAFMETLSVEREWKEAIPRLTKYHFTDYRFVGVNTFEALLNAVAPQRKIPNDLIPVGRSQWFTITLEHVKYIVEYLDANQNVVNFFKFTWGSDEIVFQTILYNSKYKKDIISDNLMYIDWSEGKPSPKTFTIKDLPEIRNSDKLFARKFNQQVDTEILNAIDLML</sequence>
<dbReference type="EMBL" id="JAYFUM010000025">
    <property type="protein sequence ID" value="MEA5141216.1"/>
    <property type="molecule type" value="Genomic_DNA"/>
</dbReference>
<evidence type="ECO:0000256" key="11">
    <source>
        <dbReference type="ARBA" id="ARBA00023136"/>
    </source>
</evidence>
<name>A0ABU5QEF2_9BACT</name>
<keyword evidence="13" id="KW-0325">Glycoprotein</keyword>
<evidence type="ECO:0000256" key="4">
    <source>
        <dbReference type="ARBA" id="ARBA00022679"/>
    </source>
</evidence>
<keyword evidence="16" id="KW-1185">Reference proteome</keyword>
<proteinExistence type="predicted"/>
<evidence type="ECO:0000256" key="9">
    <source>
        <dbReference type="ARBA" id="ARBA00022989"/>
    </source>
</evidence>
<comment type="subcellular location">
    <subcellularLocation>
        <location evidence="2">Endoplasmic reticulum membrane</location>
        <topology evidence="2">Single-pass type II membrane protein</topology>
    </subcellularLocation>
    <subcellularLocation>
        <location evidence="1">Golgi apparatus membrane</location>
        <topology evidence="1">Single-pass type II membrane protein</topology>
    </subcellularLocation>
</comment>
<evidence type="ECO:0000256" key="3">
    <source>
        <dbReference type="ARBA" id="ARBA00022676"/>
    </source>
</evidence>
<gene>
    <name evidence="15" type="ORF">VB248_18835</name>
</gene>
<keyword evidence="10" id="KW-0333">Golgi apparatus</keyword>
<comment type="caution">
    <text evidence="15">The sequence shown here is derived from an EMBL/GenBank/DDBJ whole genome shotgun (WGS) entry which is preliminary data.</text>
</comment>
<dbReference type="Proteomes" id="UP001302949">
    <property type="component" value="Unassembled WGS sequence"/>
</dbReference>
<evidence type="ECO:0000256" key="6">
    <source>
        <dbReference type="ARBA" id="ARBA00022723"/>
    </source>
</evidence>
<evidence type="ECO:0000256" key="10">
    <source>
        <dbReference type="ARBA" id="ARBA00023034"/>
    </source>
</evidence>
<dbReference type="Pfam" id="PF02485">
    <property type="entry name" value="Branch"/>
    <property type="match status" value="1"/>
</dbReference>
<evidence type="ECO:0000256" key="12">
    <source>
        <dbReference type="ARBA" id="ARBA00023157"/>
    </source>
</evidence>
<dbReference type="InterPro" id="IPR003406">
    <property type="entry name" value="Glyco_trans_14"/>
</dbReference>
<protein>
    <recommendedName>
        <fullName evidence="14">Peptide O-xylosyltransferase</fullName>
    </recommendedName>
</protein>